<keyword evidence="4 5" id="KW-0472">Membrane</keyword>
<comment type="caution">
    <text evidence="7">The sequence shown here is derived from an EMBL/GenBank/DDBJ whole genome shotgun (WGS) entry which is preliminary data.</text>
</comment>
<comment type="subcellular location">
    <subcellularLocation>
        <location evidence="1">Membrane</location>
        <topology evidence="1">Multi-pass membrane protein</topology>
    </subcellularLocation>
</comment>
<dbReference type="InterPro" id="IPR023826">
    <property type="entry name" value="Rhom-like_SP_proteobac"/>
</dbReference>
<feature type="transmembrane region" description="Helical" evidence="5">
    <location>
        <begin position="183"/>
        <end position="205"/>
    </location>
</feature>
<evidence type="ECO:0000259" key="6">
    <source>
        <dbReference type="Pfam" id="PF01694"/>
    </source>
</evidence>
<feature type="transmembrane region" description="Helical" evidence="5">
    <location>
        <begin position="94"/>
        <end position="111"/>
    </location>
</feature>
<feature type="domain" description="Peptidase S54 rhomboid" evidence="6">
    <location>
        <begin position="52"/>
        <end position="194"/>
    </location>
</feature>
<feature type="transmembrane region" description="Helical" evidence="5">
    <location>
        <begin position="145"/>
        <end position="163"/>
    </location>
</feature>
<dbReference type="AlphaFoldDB" id="A0A3D9HHN3"/>
<dbReference type="GO" id="GO:0004252">
    <property type="term" value="F:serine-type endopeptidase activity"/>
    <property type="evidence" value="ECO:0007669"/>
    <property type="project" value="InterPro"/>
</dbReference>
<accession>A0A3D9HHN3</accession>
<dbReference type="Pfam" id="PF01694">
    <property type="entry name" value="Rhomboid"/>
    <property type="match status" value="1"/>
</dbReference>
<feature type="transmembrane region" description="Helical" evidence="5">
    <location>
        <begin position="20"/>
        <end position="38"/>
    </location>
</feature>
<keyword evidence="3 5" id="KW-1133">Transmembrane helix</keyword>
<dbReference type="RefSeq" id="WP_115937242.1">
    <property type="nucleotide sequence ID" value="NZ_QRDW01000006.1"/>
</dbReference>
<keyword evidence="2 5" id="KW-0812">Transmembrane</keyword>
<gene>
    <name evidence="7" type="ORF">DFP90_1065</name>
</gene>
<organism evidence="7 8">
    <name type="scientific">Aestuariispira insulae</name>
    <dbReference type="NCBI Taxonomy" id="1461337"/>
    <lineage>
        <taxon>Bacteria</taxon>
        <taxon>Pseudomonadati</taxon>
        <taxon>Pseudomonadota</taxon>
        <taxon>Alphaproteobacteria</taxon>
        <taxon>Rhodospirillales</taxon>
        <taxon>Kiloniellaceae</taxon>
        <taxon>Aestuariispira</taxon>
    </lineage>
</organism>
<keyword evidence="7" id="KW-0378">Hydrolase</keyword>
<sequence>MTGWIMAGEENRGGLTPPWFTLGGLAVLLALAGVAGFVPEIFTYHREAIVGGEYWRLVTGHLVHLDPQHLLWNGLAFVLIGLFLEMIARCRAALLALVSAVLMVVLDGYLWLGRPDIAYYCGLSAILNGLLAFCLVALRDVLDRRICWLFALGALFKIGYEMLSTNSLVMDLAWPAMPDAHLAGFLAGGVLGLIWAALSSIWAEFRILVPAGRGKDAA</sequence>
<keyword evidence="8" id="KW-1185">Reference proteome</keyword>
<dbReference type="SUPFAM" id="SSF144091">
    <property type="entry name" value="Rhomboid-like"/>
    <property type="match status" value="1"/>
</dbReference>
<evidence type="ECO:0000313" key="7">
    <source>
        <dbReference type="EMBL" id="RED49029.1"/>
    </source>
</evidence>
<proteinExistence type="predicted"/>
<dbReference type="Proteomes" id="UP000256845">
    <property type="component" value="Unassembled WGS sequence"/>
</dbReference>
<dbReference type="Gene3D" id="1.20.1540.10">
    <property type="entry name" value="Rhomboid-like"/>
    <property type="match status" value="1"/>
</dbReference>
<feature type="transmembrane region" description="Helical" evidence="5">
    <location>
        <begin position="117"/>
        <end position="138"/>
    </location>
</feature>
<keyword evidence="7" id="KW-0645">Protease</keyword>
<evidence type="ECO:0000256" key="4">
    <source>
        <dbReference type="ARBA" id="ARBA00023136"/>
    </source>
</evidence>
<dbReference type="GO" id="GO:0006508">
    <property type="term" value="P:proteolysis"/>
    <property type="evidence" value="ECO:0007669"/>
    <property type="project" value="UniProtKB-KW"/>
</dbReference>
<dbReference type="EMBL" id="QRDW01000006">
    <property type="protein sequence ID" value="RED49029.1"/>
    <property type="molecule type" value="Genomic_DNA"/>
</dbReference>
<dbReference type="InterPro" id="IPR022764">
    <property type="entry name" value="Peptidase_S54_rhomboid_dom"/>
</dbReference>
<dbReference type="InterPro" id="IPR035952">
    <property type="entry name" value="Rhomboid-like_sf"/>
</dbReference>
<reference evidence="7 8" key="1">
    <citation type="submission" date="2018-07" db="EMBL/GenBank/DDBJ databases">
        <title>Genomic Encyclopedia of Type Strains, Phase III (KMG-III): the genomes of soil and plant-associated and newly described type strains.</title>
        <authorList>
            <person name="Whitman W."/>
        </authorList>
    </citation>
    <scope>NUCLEOTIDE SEQUENCE [LARGE SCALE GENOMIC DNA]</scope>
    <source>
        <strain evidence="7 8">CECT 8488</strain>
    </source>
</reference>
<evidence type="ECO:0000256" key="1">
    <source>
        <dbReference type="ARBA" id="ARBA00004141"/>
    </source>
</evidence>
<dbReference type="OrthoDB" id="196054at2"/>
<dbReference type="GO" id="GO:0016020">
    <property type="term" value="C:membrane"/>
    <property type="evidence" value="ECO:0007669"/>
    <property type="project" value="UniProtKB-SubCell"/>
</dbReference>
<evidence type="ECO:0000256" key="5">
    <source>
        <dbReference type="SAM" id="Phobius"/>
    </source>
</evidence>
<evidence type="ECO:0000313" key="8">
    <source>
        <dbReference type="Proteomes" id="UP000256845"/>
    </source>
</evidence>
<protein>
    <submittedName>
        <fullName evidence="7">Rhomboid family GlyGly-CTERM serine protease</fullName>
    </submittedName>
</protein>
<dbReference type="NCBIfam" id="TIGR03902">
    <property type="entry name" value="rhom_GG_sort"/>
    <property type="match status" value="1"/>
</dbReference>
<evidence type="ECO:0000256" key="3">
    <source>
        <dbReference type="ARBA" id="ARBA00022989"/>
    </source>
</evidence>
<name>A0A3D9HHN3_9PROT</name>
<feature type="transmembrane region" description="Helical" evidence="5">
    <location>
        <begin position="70"/>
        <end position="87"/>
    </location>
</feature>
<evidence type="ECO:0000256" key="2">
    <source>
        <dbReference type="ARBA" id="ARBA00022692"/>
    </source>
</evidence>